<dbReference type="EMBL" id="JACIDV010000023">
    <property type="protein sequence ID" value="MBB3948628.1"/>
    <property type="molecule type" value="Genomic_DNA"/>
</dbReference>
<dbReference type="Proteomes" id="UP000565286">
    <property type="component" value="Unassembled WGS sequence"/>
</dbReference>
<name>A0A7W6CE46_9HYPH</name>
<dbReference type="AlphaFoldDB" id="A0A7W6CE46"/>
<evidence type="ECO:0000313" key="3">
    <source>
        <dbReference type="EMBL" id="MBB3948628.1"/>
    </source>
</evidence>
<organism evidence="3 4">
    <name type="scientific">Rhizobium skierniewicense</name>
    <dbReference type="NCBI Taxonomy" id="984260"/>
    <lineage>
        <taxon>Bacteria</taxon>
        <taxon>Pseudomonadati</taxon>
        <taxon>Pseudomonadota</taxon>
        <taxon>Alphaproteobacteria</taxon>
        <taxon>Hyphomicrobiales</taxon>
        <taxon>Rhizobiaceae</taxon>
        <taxon>Rhizobium/Agrobacterium group</taxon>
        <taxon>Rhizobium</taxon>
    </lineage>
</organism>
<dbReference type="Pfam" id="PF00534">
    <property type="entry name" value="Glycos_transf_1"/>
    <property type="match status" value="1"/>
</dbReference>
<dbReference type="GO" id="GO:0009103">
    <property type="term" value="P:lipopolysaccharide biosynthetic process"/>
    <property type="evidence" value="ECO:0007669"/>
    <property type="project" value="TreeGrafter"/>
</dbReference>
<evidence type="ECO:0000256" key="1">
    <source>
        <dbReference type="ARBA" id="ARBA00022679"/>
    </source>
</evidence>
<feature type="domain" description="Glycosyl transferase family 1" evidence="2">
    <location>
        <begin position="169"/>
        <end position="323"/>
    </location>
</feature>
<comment type="caution">
    <text evidence="3">The sequence shown here is derived from an EMBL/GenBank/DDBJ whole genome shotgun (WGS) entry which is preliminary data.</text>
</comment>
<proteinExistence type="predicted"/>
<dbReference type="RefSeq" id="WP_183897913.1">
    <property type="nucleotide sequence ID" value="NZ_JACIDV010000023.1"/>
</dbReference>
<accession>A0A7W6CE46</accession>
<dbReference type="PANTHER" id="PTHR46401:SF2">
    <property type="entry name" value="GLYCOSYLTRANSFERASE WBBK-RELATED"/>
    <property type="match status" value="1"/>
</dbReference>
<dbReference type="InterPro" id="IPR001296">
    <property type="entry name" value="Glyco_trans_1"/>
</dbReference>
<dbReference type="GO" id="GO:0016757">
    <property type="term" value="F:glycosyltransferase activity"/>
    <property type="evidence" value="ECO:0007669"/>
    <property type="project" value="TreeGrafter"/>
</dbReference>
<keyword evidence="1 3" id="KW-0808">Transferase</keyword>
<gene>
    <name evidence="3" type="ORF">GGQ73_004618</name>
</gene>
<sequence>MNQSLTFAYPGDLELRTGGYGYDREIIRELRHLGWDVTLLPLGDGFPSPSRETLGEAERQISALEDGTLVVIDGLAFGVMDEWAAREGDRLRIIALVHHPLALETGISAERQAQVRQSETKALSAVRHILVTSPMTAGELKKNFGVSGLNITVALPGTVKPPASDKVENDIPQILSVGSLTRRKGHDILISALATVRELDWCTTIIGSPHLDPEVADSLDEQIRMLNLSSRVVLAGESDDLTAAYVKADIFALASRYEGYGMVFAEALSHGLPIVACKAGAVPDVVPSEAGLLVPVDDVEAIASALRLLLTDRRERDRRAEAAGRAGALLPGWEDTANIISTTLKELA</sequence>
<dbReference type="SUPFAM" id="SSF53756">
    <property type="entry name" value="UDP-Glycosyltransferase/glycogen phosphorylase"/>
    <property type="match status" value="1"/>
</dbReference>
<dbReference type="Gene3D" id="3.40.50.2000">
    <property type="entry name" value="Glycogen Phosphorylase B"/>
    <property type="match status" value="2"/>
</dbReference>
<dbReference type="CDD" id="cd03801">
    <property type="entry name" value="GT4_PimA-like"/>
    <property type="match status" value="1"/>
</dbReference>
<evidence type="ECO:0000313" key="4">
    <source>
        <dbReference type="Proteomes" id="UP000565286"/>
    </source>
</evidence>
<keyword evidence="4" id="KW-1185">Reference proteome</keyword>
<protein>
    <submittedName>
        <fullName evidence="3">Glycosyltransferase involved in cell wall biosynthesis</fullName>
    </submittedName>
</protein>
<dbReference type="PANTHER" id="PTHR46401">
    <property type="entry name" value="GLYCOSYLTRANSFERASE WBBK-RELATED"/>
    <property type="match status" value="1"/>
</dbReference>
<reference evidence="3 4" key="1">
    <citation type="submission" date="2020-08" db="EMBL/GenBank/DDBJ databases">
        <title>Genomic Encyclopedia of Type Strains, Phase IV (KMG-IV): sequencing the most valuable type-strain genomes for metagenomic binning, comparative biology and taxonomic classification.</title>
        <authorList>
            <person name="Goeker M."/>
        </authorList>
    </citation>
    <scope>NUCLEOTIDE SEQUENCE [LARGE SCALE GENOMIC DNA]</scope>
    <source>
        <strain evidence="3 4">DSM 26438</strain>
    </source>
</reference>
<evidence type="ECO:0000259" key="2">
    <source>
        <dbReference type="Pfam" id="PF00534"/>
    </source>
</evidence>